<dbReference type="InterPro" id="IPR014940">
    <property type="entry name" value="BAAT_C"/>
</dbReference>
<feature type="active site" description="Charge relay system" evidence="1">
    <location>
        <position position="247"/>
    </location>
</feature>
<dbReference type="EMBL" id="NXNG01000001">
    <property type="protein sequence ID" value="PWT28441.1"/>
    <property type="molecule type" value="Genomic_DNA"/>
</dbReference>
<dbReference type="SUPFAM" id="SSF53474">
    <property type="entry name" value="alpha/beta-Hydrolases"/>
    <property type="match status" value="1"/>
</dbReference>
<dbReference type="InterPro" id="IPR029058">
    <property type="entry name" value="AB_hydrolase_fold"/>
</dbReference>
<feature type="active site" description="Charge relay system" evidence="1">
    <location>
        <position position="212"/>
    </location>
</feature>
<dbReference type="PANTHER" id="PTHR10824">
    <property type="entry name" value="ACYL-COENZYME A THIOESTERASE-RELATED"/>
    <property type="match status" value="1"/>
</dbReference>
<dbReference type="AlphaFoldDB" id="A0A317G5S7"/>
<feature type="domain" description="BAAT/Acyl-CoA thioester hydrolase C-terminal" evidence="2">
    <location>
        <begin position="71"/>
        <end position="249"/>
    </location>
</feature>
<gene>
    <name evidence="3" type="ORF">CPT75_15630</name>
</gene>
<dbReference type="PANTHER" id="PTHR10824:SF4">
    <property type="entry name" value="ACYL-COENZYME A THIOESTERASE 1-LIKE"/>
    <property type="match status" value="1"/>
</dbReference>
<dbReference type="PIRSF" id="PIRSF016521">
    <property type="entry name" value="Acyl-CoA_hydro"/>
    <property type="match status" value="1"/>
</dbReference>
<sequence>MERCTLENNGFVGVYFQGTVHQQKAVIAAGGASCDEKTSISMSRFLRKAGYNVLVLGFYMWKGLPKELVSIPIDYVEKAVKWLKEEKGINKIAMTSASTGAGYTLLAASLIPEISCVIPVVPFDHVMEGTTNNFKRLGKSVYTWHGIDVPYSPWQLIDQGLLRIFMEAIRDKRYGLKRFMRYGYDHNPVTEESRIKVENMHADVLFLAAKDDDAWPSDEAVPRMIKVLRDADYQYRVEWRIYDKASHALTDGLDEMSGYAKWALNHMLPAEKKYPKECEEARQDSFKLILKFLDEWGNRSC</sequence>
<evidence type="ECO:0000313" key="3">
    <source>
        <dbReference type="EMBL" id="PWT28441.1"/>
    </source>
</evidence>
<feature type="active site" description="Charge relay system" evidence="1">
    <location>
        <position position="98"/>
    </location>
</feature>
<accession>A0A317G5S7</accession>
<dbReference type="GO" id="GO:0006637">
    <property type="term" value="P:acyl-CoA metabolic process"/>
    <property type="evidence" value="ECO:0007669"/>
    <property type="project" value="InterPro"/>
</dbReference>
<evidence type="ECO:0000256" key="1">
    <source>
        <dbReference type="PIRSR" id="PIRSR016521-1"/>
    </source>
</evidence>
<reference evidence="3 4" key="1">
    <citation type="submission" date="2017-09" db="EMBL/GenBank/DDBJ databases">
        <title>High-quality draft genome sequence of Butyrivibrio fibrisolvens INBov1, isolated from cow rumen.</title>
        <authorList>
            <person name="Rodriguez Hernaez J."/>
            <person name="Rivarola M."/>
            <person name="Paniego N."/>
            <person name="Cravero S."/>
            <person name="Ceron Cucchi M."/>
            <person name="Martinez M.C."/>
        </authorList>
    </citation>
    <scope>NUCLEOTIDE SEQUENCE [LARGE SCALE GENOMIC DNA]</scope>
    <source>
        <strain evidence="3 4">INBov1</strain>
    </source>
</reference>
<dbReference type="Proteomes" id="UP000245488">
    <property type="component" value="Chromosome"/>
</dbReference>
<name>A0A317G5S7_BUTFI</name>
<dbReference type="RefSeq" id="WP_110073621.1">
    <property type="nucleotide sequence ID" value="NZ_CM009896.1"/>
</dbReference>
<evidence type="ECO:0000259" key="2">
    <source>
        <dbReference type="Pfam" id="PF08840"/>
    </source>
</evidence>
<evidence type="ECO:0000313" key="4">
    <source>
        <dbReference type="Proteomes" id="UP000245488"/>
    </source>
</evidence>
<dbReference type="GO" id="GO:0006631">
    <property type="term" value="P:fatty acid metabolic process"/>
    <property type="evidence" value="ECO:0007669"/>
    <property type="project" value="TreeGrafter"/>
</dbReference>
<comment type="caution">
    <text evidence="3">The sequence shown here is derived from an EMBL/GenBank/DDBJ whole genome shotgun (WGS) entry which is preliminary data.</text>
</comment>
<keyword evidence="4" id="KW-1185">Reference proteome</keyword>
<dbReference type="GO" id="GO:0047617">
    <property type="term" value="F:fatty acyl-CoA hydrolase activity"/>
    <property type="evidence" value="ECO:0007669"/>
    <property type="project" value="TreeGrafter"/>
</dbReference>
<dbReference type="Gene3D" id="3.40.50.1820">
    <property type="entry name" value="alpha/beta hydrolase"/>
    <property type="match status" value="1"/>
</dbReference>
<proteinExistence type="predicted"/>
<protein>
    <recommendedName>
        <fullName evidence="2">BAAT/Acyl-CoA thioester hydrolase C-terminal domain-containing protein</fullName>
    </recommendedName>
</protein>
<dbReference type="Pfam" id="PF08840">
    <property type="entry name" value="BAAT_C"/>
    <property type="match status" value="1"/>
</dbReference>
<organism evidence="3 4">
    <name type="scientific">Butyrivibrio fibrisolvens</name>
    <dbReference type="NCBI Taxonomy" id="831"/>
    <lineage>
        <taxon>Bacteria</taxon>
        <taxon>Bacillati</taxon>
        <taxon>Bacillota</taxon>
        <taxon>Clostridia</taxon>
        <taxon>Lachnospirales</taxon>
        <taxon>Lachnospiraceae</taxon>
        <taxon>Butyrivibrio</taxon>
    </lineage>
</organism>
<dbReference type="InterPro" id="IPR016662">
    <property type="entry name" value="Acyl-CoA_thioEstase_long-chain"/>
</dbReference>